<evidence type="ECO:0000256" key="1">
    <source>
        <dbReference type="ARBA" id="ARBA00004429"/>
    </source>
</evidence>
<keyword evidence="9" id="KW-1185">Reference proteome</keyword>
<dbReference type="Gene3D" id="1.20.1720.10">
    <property type="entry name" value="Multidrug resistance protein D"/>
    <property type="match status" value="1"/>
</dbReference>
<gene>
    <name evidence="8" type="ORF">HD597_000691</name>
</gene>
<comment type="subcellular location">
    <subcellularLocation>
        <location evidence="1">Cell inner membrane</location>
        <topology evidence="1">Multi-pass membrane protein</topology>
    </subcellularLocation>
</comment>
<comment type="caution">
    <text evidence="8">The sequence shown here is derived from an EMBL/GenBank/DDBJ whole genome shotgun (WGS) entry which is preliminary data.</text>
</comment>
<name>A0A9X2GE37_9ACTN</name>
<feature type="domain" description="Major facilitator superfamily (MFS) profile" evidence="7">
    <location>
        <begin position="1"/>
        <end position="124"/>
    </location>
</feature>
<dbReference type="Pfam" id="PF07690">
    <property type="entry name" value="MFS_1"/>
    <property type="match status" value="1"/>
</dbReference>
<feature type="transmembrane region" description="Helical" evidence="6">
    <location>
        <begin position="27"/>
        <end position="45"/>
    </location>
</feature>
<feature type="transmembrane region" description="Helical" evidence="6">
    <location>
        <begin position="52"/>
        <end position="73"/>
    </location>
</feature>
<evidence type="ECO:0000256" key="4">
    <source>
        <dbReference type="ARBA" id="ARBA00022989"/>
    </source>
</evidence>
<evidence type="ECO:0000313" key="9">
    <source>
        <dbReference type="Proteomes" id="UP001139648"/>
    </source>
</evidence>
<dbReference type="InterPro" id="IPR011701">
    <property type="entry name" value="MFS"/>
</dbReference>
<dbReference type="GO" id="GO:0005886">
    <property type="term" value="C:plasma membrane"/>
    <property type="evidence" value="ECO:0007669"/>
    <property type="project" value="UniProtKB-SubCell"/>
</dbReference>
<dbReference type="InterPro" id="IPR020846">
    <property type="entry name" value="MFS_dom"/>
</dbReference>
<keyword evidence="5 6" id="KW-0472">Membrane</keyword>
<keyword evidence="4 6" id="KW-1133">Transmembrane helix</keyword>
<dbReference type="SUPFAM" id="SSF103473">
    <property type="entry name" value="MFS general substrate transporter"/>
    <property type="match status" value="1"/>
</dbReference>
<dbReference type="GO" id="GO:0022857">
    <property type="term" value="F:transmembrane transporter activity"/>
    <property type="evidence" value="ECO:0007669"/>
    <property type="project" value="InterPro"/>
</dbReference>
<evidence type="ECO:0000256" key="5">
    <source>
        <dbReference type="ARBA" id="ARBA00023136"/>
    </source>
</evidence>
<reference evidence="8" key="1">
    <citation type="submission" date="2022-06" db="EMBL/GenBank/DDBJ databases">
        <title>Sequencing the genomes of 1000 actinobacteria strains.</title>
        <authorList>
            <person name="Klenk H.-P."/>
        </authorList>
    </citation>
    <scope>NUCLEOTIDE SEQUENCE</scope>
    <source>
        <strain evidence="8">DSM 46694</strain>
    </source>
</reference>
<proteinExistence type="predicted"/>
<feature type="transmembrane region" description="Helical" evidence="6">
    <location>
        <begin position="79"/>
        <end position="100"/>
    </location>
</feature>
<dbReference type="EMBL" id="JAMZEB010000001">
    <property type="protein sequence ID" value="MCP2353671.1"/>
    <property type="molecule type" value="Genomic_DNA"/>
</dbReference>
<organism evidence="8 9">
    <name type="scientific">Nonomuraea thailandensis</name>
    <dbReference type="NCBI Taxonomy" id="1188745"/>
    <lineage>
        <taxon>Bacteria</taxon>
        <taxon>Bacillati</taxon>
        <taxon>Actinomycetota</taxon>
        <taxon>Actinomycetes</taxon>
        <taxon>Streptosporangiales</taxon>
        <taxon>Streptosporangiaceae</taxon>
        <taxon>Nonomuraea</taxon>
    </lineage>
</organism>
<dbReference type="PANTHER" id="PTHR23501:SF191">
    <property type="entry name" value="VACUOLAR BASIC AMINO ACID TRANSPORTER 4"/>
    <property type="match status" value="1"/>
</dbReference>
<keyword evidence="2" id="KW-0813">Transport</keyword>
<sequence>MFTLASASCALAQDADTLIAARAAQRAGAAFVMPLAFTLLSTALPPEHRGKAIGLFSGVTGLATLMGPFLGGAIAAEPFWAWIFWINVPIGLITIVLVLLRIEENQGPTTGYTLSASYWSPAAF</sequence>
<evidence type="ECO:0000256" key="6">
    <source>
        <dbReference type="SAM" id="Phobius"/>
    </source>
</evidence>
<evidence type="ECO:0000313" key="8">
    <source>
        <dbReference type="EMBL" id="MCP2353671.1"/>
    </source>
</evidence>
<protein>
    <submittedName>
        <fullName evidence="8">MFS family permease</fullName>
    </submittedName>
</protein>
<keyword evidence="3 6" id="KW-0812">Transmembrane</keyword>
<evidence type="ECO:0000256" key="3">
    <source>
        <dbReference type="ARBA" id="ARBA00022692"/>
    </source>
</evidence>
<evidence type="ECO:0000256" key="2">
    <source>
        <dbReference type="ARBA" id="ARBA00022448"/>
    </source>
</evidence>
<accession>A0A9X2GE37</accession>
<dbReference type="PROSITE" id="PS50850">
    <property type="entry name" value="MFS"/>
    <property type="match status" value="1"/>
</dbReference>
<dbReference type="Proteomes" id="UP001139648">
    <property type="component" value="Unassembled WGS sequence"/>
</dbReference>
<dbReference type="InterPro" id="IPR036259">
    <property type="entry name" value="MFS_trans_sf"/>
</dbReference>
<dbReference type="AlphaFoldDB" id="A0A9X2GE37"/>
<dbReference type="PANTHER" id="PTHR23501">
    <property type="entry name" value="MAJOR FACILITATOR SUPERFAMILY"/>
    <property type="match status" value="1"/>
</dbReference>
<evidence type="ECO:0000259" key="7">
    <source>
        <dbReference type="PROSITE" id="PS50850"/>
    </source>
</evidence>